<name>A0ACB8R586_9AGAM</name>
<proteinExistence type="predicted"/>
<accession>A0ACB8R586</accession>
<evidence type="ECO:0000313" key="1">
    <source>
        <dbReference type="EMBL" id="KAI0038978.1"/>
    </source>
</evidence>
<protein>
    <submittedName>
        <fullName evidence="1">Uncharacterized protein</fullName>
    </submittedName>
</protein>
<reference evidence="1" key="1">
    <citation type="submission" date="2021-02" db="EMBL/GenBank/DDBJ databases">
        <authorList>
            <consortium name="DOE Joint Genome Institute"/>
            <person name="Ahrendt S."/>
            <person name="Looney B.P."/>
            <person name="Miyauchi S."/>
            <person name="Morin E."/>
            <person name="Drula E."/>
            <person name="Courty P.E."/>
            <person name="Chicoki N."/>
            <person name="Fauchery L."/>
            <person name="Kohler A."/>
            <person name="Kuo A."/>
            <person name="Labutti K."/>
            <person name="Pangilinan J."/>
            <person name="Lipzen A."/>
            <person name="Riley R."/>
            <person name="Andreopoulos W."/>
            <person name="He G."/>
            <person name="Johnson J."/>
            <person name="Barry K.W."/>
            <person name="Grigoriev I.V."/>
            <person name="Nagy L."/>
            <person name="Hibbett D."/>
            <person name="Henrissat B."/>
            <person name="Matheny P.B."/>
            <person name="Labbe J."/>
            <person name="Martin F."/>
        </authorList>
    </citation>
    <scope>NUCLEOTIDE SEQUENCE</scope>
    <source>
        <strain evidence="1">FP105234-sp</strain>
    </source>
</reference>
<reference evidence="1" key="2">
    <citation type="journal article" date="2022" name="New Phytol.">
        <title>Evolutionary transition to the ectomycorrhizal habit in the genomes of a hyperdiverse lineage of mushroom-forming fungi.</title>
        <authorList>
            <person name="Looney B."/>
            <person name="Miyauchi S."/>
            <person name="Morin E."/>
            <person name="Drula E."/>
            <person name="Courty P.E."/>
            <person name="Kohler A."/>
            <person name="Kuo A."/>
            <person name="LaButti K."/>
            <person name="Pangilinan J."/>
            <person name="Lipzen A."/>
            <person name="Riley R."/>
            <person name="Andreopoulos W."/>
            <person name="He G."/>
            <person name="Johnson J."/>
            <person name="Nolan M."/>
            <person name="Tritt A."/>
            <person name="Barry K.W."/>
            <person name="Grigoriev I.V."/>
            <person name="Nagy L.G."/>
            <person name="Hibbett D."/>
            <person name="Henrissat B."/>
            <person name="Matheny P.B."/>
            <person name="Labbe J."/>
            <person name="Martin F.M."/>
        </authorList>
    </citation>
    <scope>NUCLEOTIDE SEQUENCE</scope>
    <source>
        <strain evidence="1">FP105234-sp</strain>
    </source>
</reference>
<organism evidence="1 2">
    <name type="scientific">Auriscalpium vulgare</name>
    <dbReference type="NCBI Taxonomy" id="40419"/>
    <lineage>
        <taxon>Eukaryota</taxon>
        <taxon>Fungi</taxon>
        <taxon>Dikarya</taxon>
        <taxon>Basidiomycota</taxon>
        <taxon>Agaricomycotina</taxon>
        <taxon>Agaricomycetes</taxon>
        <taxon>Russulales</taxon>
        <taxon>Auriscalpiaceae</taxon>
        <taxon>Auriscalpium</taxon>
    </lineage>
</organism>
<evidence type="ECO:0000313" key="2">
    <source>
        <dbReference type="Proteomes" id="UP000814033"/>
    </source>
</evidence>
<dbReference type="Proteomes" id="UP000814033">
    <property type="component" value="Unassembled WGS sequence"/>
</dbReference>
<dbReference type="EMBL" id="MU276378">
    <property type="protein sequence ID" value="KAI0038978.1"/>
    <property type="molecule type" value="Genomic_DNA"/>
</dbReference>
<keyword evidence="2" id="KW-1185">Reference proteome</keyword>
<gene>
    <name evidence="1" type="ORF">FA95DRAFT_1612957</name>
</gene>
<comment type="caution">
    <text evidence="1">The sequence shown here is derived from an EMBL/GenBank/DDBJ whole genome shotgun (WGS) entry which is preliminary data.</text>
</comment>
<sequence>MRINTVVPSSGVNARKRAAEKHRRDTIAKQYFIGQPGSSYVWQGALAVWNPEKARYLEKMRGMKHPDRSYGPGPSRPPPRKPKCAPAEPNDPDEWAMPAMGQGGAQGGWGAWVGQPWGDTGASWGNAGAGSDSDD</sequence>